<evidence type="ECO:0000256" key="10">
    <source>
        <dbReference type="SAM" id="MobiDB-lite"/>
    </source>
</evidence>
<feature type="transmembrane region" description="Helical" evidence="11">
    <location>
        <begin position="163"/>
        <end position="182"/>
    </location>
</feature>
<dbReference type="PANTHER" id="PTHR12468:SF2">
    <property type="entry name" value="GPI MANNOSYLTRANSFERASE 2"/>
    <property type="match status" value="1"/>
</dbReference>
<dbReference type="AlphaFoldDB" id="A0A937EPF8"/>
<protein>
    <recommendedName>
        <fullName evidence="14">Glycosyltransferase RgtA/B/C/D-like domain-containing protein</fullName>
    </recommendedName>
</protein>
<comment type="subcellular location">
    <subcellularLocation>
        <location evidence="1">Endoplasmic reticulum membrane</location>
        <topology evidence="1">Multi-pass membrane protein</topology>
    </subcellularLocation>
</comment>
<evidence type="ECO:0008006" key="14">
    <source>
        <dbReference type="Google" id="ProtNLM"/>
    </source>
</evidence>
<comment type="caution">
    <text evidence="12">The sequence shown here is derived from an EMBL/GenBank/DDBJ whole genome shotgun (WGS) entry which is preliminary data.</text>
</comment>
<keyword evidence="8 11" id="KW-1133">Transmembrane helix</keyword>
<evidence type="ECO:0000256" key="11">
    <source>
        <dbReference type="SAM" id="Phobius"/>
    </source>
</evidence>
<keyword evidence="7" id="KW-0256">Endoplasmic reticulum</keyword>
<feature type="region of interest" description="Disordered" evidence="10">
    <location>
        <begin position="1"/>
        <end position="26"/>
    </location>
</feature>
<keyword evidence="4" id="KW-0328">Glycosyltransferase</keyword>
<evidence type="ECO:0000256" key="4">
    <source>
        <dbReference type="ARBA" id="ARBA00022676"/>
    </source>
</evidence>
<feature type="compositionally biased region" description="Low complexity" evidence="10">
    <location>
        <begin position="1"/>
        <end position="18"/>
    </location>
</feature>
<feature type="transmembrane region" description="Helical" evidence="11">
    <location>
        <begin position="244"/>
        <end position="264"/>
    </location>
</feature>
<feature type="transmembrane region" description="Helical" evidence="11">
    <location>
        <begin position="359"/>
        <end position="378"/>
    </location>
</feature>
<name>A0A937EPF8_9ACTN</name>
<feature type="transmembrane region" description="Helical" evidence="11">
    <location>
        <begin position="46"/>
        <end position="66"/>
    </location>
</feature>
<feature type="transmembrane region" description="Helical" evidence="11">
    <location>
        <begin position="221"/>
        <end position="238"/>
    </location>
</feature>
<keyword evidence="3" id="KW-0337">GPI-anchor biosynthesis</keyword>
<dbReference type="GO" id="GO:0006506">
    <property type="term" value="P:GPI anchor biosynthetic process"/>
    <property type="evidence" value="ECO:0007669"/>
    <property type="project" value="UniProtKB-KW"/>
</dbReference>
<keyword evidence="9 11" id="KW-0472">Membrane</keyword>
<evidence type="ECO:0000313" key="13">
    <source>
        <dbReference type="Proteomes" id="UP000661858"/>
    </source>
</evidence>
<accession>A0A937EPF8</accession>
<evidence type="ECO:0000256" key="1">
    <source>
        <dbReference type="ARBA" id="ARBA00004477"/>
    </source>
</evidence>
<feature type="transmembrane region" description="Helical" evidence="11">
    <location>
        <begin position="131"/>
        <end position="151"/>
    </location>
</feature>
<gene>
    <name evidence="12" type="ORF">JK359_34975</name>
</gene>
<evidence type="ECO:0000256" key="8">
    <source>
        <dbReference type="ARBA" id="ARBA00022989"/>
    </source>
</evidence>
<evidence type="ECO:0000256" key="6">
    <source>
        <dbReference type="ARBA" id="ARBA00022692"/>
    </source>
</evidence>
<dbReference type="PANTHER" id="PTHR12468">
    <property type="entry name" value="GPI MANNOSYLTRANSFERASE 2"/>
    <property type="match status" value="1"/>
</dbReference>
<feature type="transmembrane region" description="Helical" evidence="11">
    <location>
        <begin position="188"/>
        <end position="214"/>
    </location>
</feature>
<feature type="transmembrane region" description="Helical" evidence="11">
    <location>
        <begin position="384"/>
        <end position="405"/>
    </location>
</feature>
<dbReference type="GO" id="GO:0000009">
    <property type="term" value="F:alpha-1,6-mannosyltransferase activity"/>
    <property type="evidence" value="ECO:0007669"/>
    <property type="project" value="InterPro"/>
</dbReference>
<keyword evidence="13" id="KW-1185">Reference proteome</keyword>
<evidence type="ECO:0000256" key="3">
    <source>
        <dbReference type="ARBA" id="ARBA00022502"/>
    </source>
</evidence>
<dbReference type="RefSeq" id="WP_201843663.1">
    <property type="nucleotide sequence ID" value="NZ_JAERRK010000028.1"/>
</dbReference>
<feature type="transmembrane region" description="Helical" evidence="11">
    <location>
        <begin position="333"/>
        <end position="352"/>
    </location>
</feature>
<evidence type="ECO:0000256" key="5">
    <source>
        <dbReference type="ARBA" id="ARBA00022679"/>
    </source>
</evidence>
<dbReference type="InterPro" id="IPR007315">
    <property type="entry name" value="PIG-V/Gpi18"/>
</dbReference>
<reference evidence="12" key="1">
    <citation type="submission" date="2021-01" db="EMBL/GenBank/DDBJ databases">
        <title>WGS of actinomycetes isolated from Thailand.</title>
        <authorList>
            <person name="Thawai C."/>
        </authorList>
    </citation>
    <scope>NUCLEOTIDE SEQUENCE</scope>
    <source>
        <strain evidence="12">RCU-197</strain>
    </source>
</reference>
<evidence type="ECO:0000256" key="9">
    <source>
        <dbReference type="ARBA" id="ARBA00023136"/>
    </source>
</evidence>
<organism evidence="12 13">
    <name type="scientific">Streptomyces actinomycinicus</name>
    <dbReference type="NCBI Taxonomy" id="1695166"/>
    <lineage>
        <taxon>Bacteria</taxon>
        <taxon>Bacillati</taxon>
        <taxon>Actinomycetota</taxon>
        <taxon>Actinomycetes</taxon>
        <taxon>Kitasatosporales</taxon>
        <taxon>Streptomycetaceae</taxon>
        <taxon>Streptomyces</taxon>
    </lineage>
</organism>
<dbReference type="GO" id="GO:0004376">
    <property type="term" value="F:GPI mannosyltransferase activity"/>
    <property type="evidence" value="ECO:0007669"/>
    <property type="project" value="InterPro"/>
</dbReference>
<keyword evidence="5" id="KW-0808">Transferase</keyword>
<evidence type="ECO:0000313" key="12">
    <source>
        <dbReference type="EMBL" id="MBL1087112.1"/>
    </source>
</evidence>
<sequence>MAQLVPPSAATSPTPSSGAPGGWRTRLRSATRRHPVRVTFVPRETYVAVALHLTLSVVGFVVLLLLNRHLGHTVTDLLHRWDSANYLSVAEHGYPDRLPRRSDGLPAYSTLAFFPFVPGLIRVLHLITGLSFAYAGVLISWMAGAVAASGVHTLARAVVGSPAAYVCVALWSCSPYAFVLWIPYSEAVFTAVLMWALVALLARSWVTAGLLCAVAGTVRPTACVLVAVVALTGLAALATRGDGLRPLAAAVLAPLGLIGSWLYLGSRIGSVTGWFEAQKAWGQSFDFGVGTLDFLDHAIGAHSPDMRYVTVLVTMAAVAIGVVALAMNRRVPWPLVLLVAVAWVLLVGVSGAPFSKPRFMLPFLPVLFLLLAPSLARLRRPVRRLMYVSGAAFTGWYGAGLLVLFRQAP</sequence>
<evidence type="ECO:0000256" key="7">
    <source>
        <dbReference type="ARBA" id="ARBA00022824"/>
    </source>
</evidence>
<dbReference type="GO" id="GO:0016020">
    <property type="term" value="C:membrane"/>
    <property type="evidence" value="ECO:0007669"/>
    <property type="project" value="GOC"/>
</dbReference>
<feature type="transmembrane region" description="Helical" evidence="11">
    <location>
        <begin position="308"/>
        <end position="327"/>
    </location>
</feature>
<comment type="pathway">
    <text evidence="2">Glycolipid biosynthesis; glycosylphosphatidylinositol-anchor biosynthesis.</text>
</comment>
<proteinExistence type="predicted"/>
<keyword evidence="6 11" id="KW-0812">Transmembrane</keyword>
<evidence type="ECO:0000256" key="2">
    <source>
        <dbReference type="ARBA" id="ARBA00004687"/>
    </source>
</evidence>
<dbReference type="Proteomes" id="UP000661858">
    <property type="component" value="Unassembled WGS sequence"/>
</dbReference>
<dbReference type="EMBL" id="JAERRK010000028">
    <property type="protein sequence ID" value="MBL1087112.1"/>
    <property type="molecule type" value="Genomic_DNA"/>
</dbReference>